<keyword evidence="3" id="KW-1185">Reference proteome</keyword>
<evidence type="ECO:0000313" key="2">
    <source>
        <dbReference type="EMBL" id="RPA88663.1"/>
    </source>
</evidence>
<protein>
    <submittedName>
        <fullName evidence="2">Uncharacterized protein</fullName>
    </submittedName>
</protein>
<keyword evidence="1" id="KW-1133">Transmembrane helix</keyword>
<accession>A0A3N4IR70</accession>
<evidence type="ECO:0000313" key="3">
    <source>
        <dbReference type="Proteomes" id="UP000276215"/>
    </source>
</evidence>
<dbReference type="AlphaFoldDB" id="A0A3N4IR70"/>
<gene>
    <name evidence="2" type="ORF">L873DRAFT_913840</name>
</gene>
<feature type="transmembrane region" description="Helical" evidence="1">
    <location>
        <begin position="44"/>
        <end position="69"/>
    </location>
</feature>
<proteinExistence type="predicted"/>
<keyword evidence="1" id="KW-0472">Membrane</keyword>
<keyword evidence="1" id="KW-0812">Transmembrane</keyword>
<dbReference type="Proteomes" id="UP000276215">
    <property type="component" value="Unassembled WGS sequence"/>
</dbReference>
<feature type="transmembrane region" description="Helical" evidence="1">
    <location>
        <begin position="89"/>
        <end position="120"/>
    </location>
</feature>
<organism evidence="2 3">
    <name type="scientific">Choiromyces venosus 120613-1</name>
    <dbReference type="NCBI Taxonomy" id="1336337"/>
    <lineage>
        <taxon>Eukaryota</taxon>
        <taxon>Fungi</taxon>
        <taxon>Dikarya</taxon>
        <taxon>Ascomycota</taxon>
        <taxon>Pezizomycotina</taxon>
        <taxon>Pezizomycetes</taxon>
        <taxon>Pezizales</taxon>
        <taxon>Tuberaceae</taxon>
        <taxon>Choiromyces</taxon>
    </lineage>
</organism>
<name>A0A3N4IR70_9PEZI</name>
<feature type="transmembrane region" description="Helical" evidence="1">
    <location>
        <begin position="12"/>
        <end position="37"/>
    </location>
</feature>
<evidence type="ECO:0000256" key="1">
    <source>
        <dbReference type="SAM" id="Phobius"/>
    </source>
</evidence>
<sequence>MCVALFSFPYLGVVRMVTTPLVLCGNSFLVAPFFFFFHSCFPSIYLLLLVFSPVLFCLFPILFFGSLLFNCVLFSVSNYINSLGQSLSQVGLILISFLFPLPFFLFSPPLSSSFLILLFFS</sequence>
<reference evidence="2 3" key="1">
    <citation type="journal article" date="2018" name="Nat. Ecol. Evol.">
        <title>Pezizomycetes genomes reveal the molecular basis of ectomycorrhizal truffle lifestyle.</title>
        <authorList>
            <person name="Murat C."/>
            <person name="Payen T."/>
            <person name="Noel B."/>
            <person name="Kuo A."/>
            <person name="Morin E."/>
            <person name="Chen J."/>
            <person name="Kohler A."/>
            <person name="Krizsan K."/>
            <person name="Balestrini R."/>
            <person name="Da Silva C."/>
            <person name="Montanini B."/>
            <person name="Hainaut M."/>
            <person name="Levati E."/>
            <person name="Barry K.W."/>
            <person name="Belfiori B."/>
            <person name="Cichocki N."/>
            <person name="Clum A."/>
            <person name="Dockter R.B."/>
            <person name="Fauchery L."/>
            <person name="Guy J."/>
            <person name="Iotti M."/>
            <person name="Le Tacon F."/>
            <person name="Lindquist E.A."/>
            <person name="Lipzen A."/>
            <person name="Malagnac F."/>
            <person name="Mello A."/>
            <person name="Molinier V."/>
            <person name="Miyauchi S."/>
            <person name="Poulain J."/>
            <person name="Riccioni C."/>
            <person name="Rubini A."/>
            <person name="Sitrit Y."/>
            <person name="Splivallo R."/>
            <person name="Traeger S."/>
            <person name="Wang M."/>
            <person name="Zifcakova L."/>
            <person name="Wipf D."/>
            <person name="Zambonelli A."/>
            <person name="Paolocci F."/>
            <person name="Nowrousian M."/>
            <person name="Ottonello S."/>
            <person name="Baldrian P."/>
            <person name="Spatafora J.W."/>
            <person name="Henrissat B."/>
            <person name="Nagy L.G."/>
            <person name="Aury J.M."/>
            <person name="Wincker P."/>
            <person name="Grigoriev I.V."/>
            <person name="Bonfante P."/>
            <person name="Martin F.M."/>
        </authorList>
    </citation>
    <scope>NUCLEOTIDE SEQUENCE [LARGE SCALE GENOMIC DNA]</scope>
    <source>
        <strain evidence="2 3">120613-1</strain>
    </source>
</reference>
<dbReference type="EMBL" id="ML120720">
    <property type="protein sequence ID" value="RPA88663.1"/>
    <property type="molecule type" value="Genomic_DNA"/>
</dbReference>